<dbReference type="HAMAP" id="MF_00422">
    <property type="entry name" value="SecE"/>
    <property type="match status" value="1"/>
</dbReference>
<dbReference type="Gene3D" id="1.20.5.1030">
    <property type="entry name" value="Preprotein translocase secy subunit"/>
    <property type="match status" value="1"/>
</dbReference>
<keyword evidence="6 9" id="KW-1133">Transmembrane helix</keyword>
<evidence type="ECO:0000256" key="2">
    <source>
        <dbReference type="ARBA" id="ARBA00022448"/>
    </source>
</evidence>
<name>A0A496PLQ1_9MICC</name>
<dbReference type="GO" id="GO:0005886">
    <property type="term" value="C:plasma membrane"/>
    <property type="evidence" value="ECO:0007669"/>
    <property type="project" value="UniProtKB-SubCell"/>
</dbReference>
<dbReference type="InterPro" id="IPR005807">
    <property type="entry name" value="SecE_bac"/>
</dbReference>
<evidence type="ECO:0000313" key="11">
    <source>
        <dbReference type="Proteomes" id="UP000273119"/>
    </source>
</evidence>
<evidence type="ECO:0000256" key="1">
    <source>
        <dbReference type="ARBA" id="ARBA00004370"/>
    </source>
</evidence>
<dbReference type="GO" id="GO:0009306">
    <property type="term" value="P:protein secretion"/>
    <property type="evidence" value="ECO:0007669"/>
    <property type="project" value="UniProtKB-UniRule"/>
</dbReference>
<evidence type="ECO:0000256" key="5">
    <source>
        <dbReference type="ARBA" id="ARBA00022927"/>
    </source>
</evidence>
<evidence type="ECO:0000256" key="7">
    <source>
        <dbReference type="ARBA" id="ARBA00023010"/>
    </source>
</evidence>
<dbReference type="InterPro" id="IPR038379">
    <property type="entry name" value="SecE_sf"/>
</dbReference>
<dbReference type="NCBIfam" id="TIGR00964">
    <property type="entry name" value="secE_bact"/>
    <property type="match status" value="1"/>
</dbReference>
<keyword evidence="5 9" id="KW-0653">Protein transport</keyword>
<evidence type="ECO:0000256" key="4">
    <source>
        <dbReference type="ARBA" id="ARBA00022692"/>
    </source>
</evidence>
<keyword evidence="8 9" id="KW-0472">Membrane</keyword>
<comment type="subunit">
    <text evidence="9">Component of the Sec protein translocase complex. Heterotrimer consisting of SecY, SecE and SecG subunits. The heterotrimers can form oligomers, although 1 heterotrimer is thought to be able to translocate proteins. Interacts with the ribosome. Interacts with SecDF, and other proteins may be involved. Interacts with SecA.</text>
</comment>
<keyword evidence="4 9" id="KW-0812">Transmembrane</keyword>
<comment type="similarity">
    <text evidence="9">Belongs to the SecE/SEC61-gamma family.</text>
</comment>
<dbReference type="InterPro" id="IPR001901">
    <property type="entry name" value="Translocase_SecE/Sec61-g"/>
</dbReference>
<sequence>MTDTAVKGPGSGKKKRGFFGAIGLFLAQVVQELRKVVSPTRSELINYWLVVLAFVVLVMVIVGLLDGLFGQLSIWTFTRPKEV</sequence>
<keyword evidence="11" id="KW-1185">Reference proteome</keyword>
<dbReference type="RefSeq" id="WP_121483715.1">
    <property type="nucleotide sequence ID" value="NZ_QQXL01000001.1"/>
</dbReference>
<dbReference type="EMBL" id="QQXL01000001">
    <property type="protein sequence ID" value="RKW71452.1"/>
    <property type="molecule type" value="Genomic_DNA"/>
</dbReference>
<evidence type="ECO:0000256" key="3">
    <source>
        <dbReference type="ARBA" id="ARBA00022475"/>
    </source>
</evidence>
<dbReference type="PANTHER" id="PTHR33910:SF1">
    <property type="entry name" value="PROTEIN TRANSLOCASE SUBUNIT SECE"/>
    <property type="match status" value="1"/>
</dbReference>
<proteinExistence type="inferred from homology"/>
<comment type="caution">
    <text evidence="10">The sequence shown here is derived from an EMBL/GenBank/DDBJ whole genome shotgun (WGS) entry which is preliminary data.</text>
</comment>
<accession>A0A496PLQ1</accession>
<comment type="function">
    <text evidence="9">Essential subunit of the Sec protein translocation channel SecYEG. Clamps together the 2 halves of SecY. May contact the channel plug during translocation.</text>
</comment>
<keyword evidence="7 9" id="KW-0811">Translocation</keyword>
<evidence type="ECO:0000256" key="8">
    <source>
        <dbReference type="ARBA" id="ARBA00023136"/>
    </source>
</evidence>
<keyword evidence="3 9" id="KW-1003">Cell membrane</keyword>
<dbReference type="Pfam" id="PF00584">
    <property type="entry name" value="SecE"/>
    <property type="match status" value="1"/>
</dbReference>
<keyword evidence="2 9" id="KW-0813">Transport</keyword>
<dbReference type="GO" id="GO:0008320">
    <property type="term" value="F:protein transmembrane transporter activity"/>
    <property type="evidence" value="ECO:0007669"/>
    <property type="project" value="UniProtKB-UniRule"/>
</dbReference>
<dbReference type="PANTHER" id="PTHR33910">
    <property type="entry name" value="PROTEIN TRANSLOCASE SUBUNIT SECE"/>
    <property type="match status" value="1"/>
</dbReference>
<dbReference type="Proteomes" id="UP000273119">
    <property type="component" value="Unassembled WGS sequence"/>
</dbReference>
<reference evidence="10 11" key="1">
    <citation type="submission" date="2018-07" db="EMBL/GenBank/DDBJ databases">
        <title>Arthrobacter sp. nov., isolated from raw cow's milk with high bacterial count.</title>
        <authorList>
            <person name="Hahne J."/>
            <person name="Isele D."/>
            <person name="Lipski A."/>
        </authorList>
    </citation>
    <scope>NUCLEOTIDE SEQUENCE [LARGE SCALE GENOMIC DNA]</scope>
    <source>
        <strain evidence="10 11">JZ R-183</strain>
    </source>
</reference>
<evidence type="ECO:0000313" key="10">
    <source>
        <dbReference type="EMBL" id="RKW71452.1"/>
    </source>
</evidence>
<dbReference type="GO" id="GO:0006605">
    <property type="term" value="P:protein targeting"/>
    <property type="evidence" value="ECO:0007669"/>
    <property type="project" value="UniProtKB-UniRule"/>
</dbReference>
<comment type="subcellular location">
    <subcellularLocation>
        <location evidence="9">Cell membrane</location>
        <topology evidence="9">Single-pass membrane protein</topology>
    </subcellularLocation>
    <subcellularLocation>
        <location evidence="1">Membrane</location>
    </subcellularLocation>
</comment>
<dbReference type="GO" id="GO:0065002">
    <property type="term" value="P:intracellular protein transmembrane transport"/>
    <property type="evidence" value="ECO:0007669"/>
    <property type="project" value="UniProtKB-UniRule"/>
</dbReference>
<feature type="transmembrane region" description="Helical" evidence="9">
    <location>
        <begin position="45"/>
        <end position="69"/>
    </location>
</feature>
<evidence type="ECO:0000256" key="6">
    <source>
        <dbReference type="ARBA" id="ARBA00022989"/>
    </source>
</evidence>
<protein>
    <recommendedName>
        <fullName evidence="9">Protein translocase subunit SecE</fullName>
    </recommendedName>
</protein>
<evidence type="ECO:0000256" key="9">
    <source>
        <dbReference type="HAMAP-Rule" id="MF_00422"/>
    </source>
</evidence>
<gene>
    <name evidence="9" type="primary">secE</name>
    <name evidence="10" type="ORF">DWQ67_00975</name>
</gene>
<organism evidence="10 11">
    <name type="scientific">Galactobacter caseinivorans</name>
    <dbReference type="NCBI Taxonomy" id="2676123"/>
    <lineage>
        <taxon>Bacteria</taxon>
        <taxon>Bacillati</taxon>
        <taxon>Actinomycetota</taxon>
        <taxon>Actinomycetes</taxon>
        <taxon>Micrococcales</taxon>
        <taxon>Micrococcaceae</taxon>
        <taxon>Galactobacter</taxon>
    </lineage>
</organism>
<dbReference type="GO" id="GO:0043952">
    <property type="term" value="P:protein transport by the Sec complex"/>
    <property type="evidence" value="ECO:0007669"/>
    <property type="project" value="UniProtKB-UniRule"/>
</dbReference>
<dbReference type="AlphaFoldDB" id="A0A496PLQ1"/>